<name>A0ABC8QP81_9AQUA</name>
<keyword evidence="1" id="KW-0812">Transmembrane</keyword>
<accession>A0ABC8QP81</accession>
<keyword evidence="1" id="KW-0472">Membrane</keyword>
<gene>
    <name evidence="2" type="ORF">ILEXP_LOCUS1444</name>
</gene>
<feature type="transmembrane region" description="Helical" evidence="1">
    <location>
        <begin position="40"/>
        <end position="61"/>
    </location>
</feature>
<evidence type="ECO:0000256" key="1">
    <source>
        <dbReference type="SAM" id="Phobius"/>
    </source>
</evidence>
<dbReference type="Proteomes" id="UP001642360">
    <property type="component" value="Unassembled WGS sequence"/>
</dbReference>
<dbReference type="AlphaFoldDB" id="A0ABC8QP81"/>
<keyword evidence="3" id="KW-1185">Reference proteome</keyword>
<evidence type="ECO:0000313" key="2">
    <source>
        <dbReference type="EMBL" id="CAK9134509.1"/>
    </source>
</evidence>
<reference evidence="2 3" key="1">
    <citation type="submission" date="2024-02" db="EMBL/GenBank/DDBJ databases">
        <authorList>
            <person name="Vignale AGUSTIN F."/>
            <person name="Sosa J E."/>
            <person name="Modenutti C."/>
        </authorList>
    </citation>
    <scope>NUCLEOTIDE SEQUENCE [LARGE SCALE GENOMIC DNA]</scope>
</reference>
<evidence type="ECO:0008006" key="4">
    <source>
        <dbReference type="Google" id="ProtNLM"/>
    </source>
</evidence>
<feature type="transmembrane region" description="Helical" evidence="1">
    <location>
        <begin position="118"/>
        <end position="140"/>
    </location>
</feature>
<sequence length="159" mass="18529">MIKQFVVSLWAIAINLRGIGVMILLGVVCITVWMLPFLSIFFIFLPVLCLRLQLMILPLIFHYPRSQSYWSLSLQNHRSLLLQSHSSLVSSHQPLFLGRFMFVTLALIPLLISPLSQAMHVIFLSLLSILMHLLLILMRLKVLSQLFYLMRHCQWRMII</sequence>
<feature type="transmembrane region" description="Helical" evidence="1">
    <location>
        <begin position="7"/>
        <end position="34"/>
    </location>
</feature>
<organism evidence="2 3">
    <name type="scientific">Ilex paraguariensis</name>
    <name type="common">yerba mate</name>
    <dbReference type="NCBI Taxonomy" id="185542"/>
    <lineage>
        <taxon>Eukaryota</taxon>
        <taxon>Viridiplantae</taxon>
        <taxon>Streptophyta</taxon>
        <taxon>Embryophyta</taxon>
        <taxon>Tracheophyta</taxon>
        <taxon>Spermatophyta</taxon>
        <taxon>Magnoliopsida</taxon>
        <taxon>eudicotyledons</taxon>
        <taxon>Gunneridae</taxon>
        <taxon>Pentapetalae</taxon>
        <taxon>asterids</taxon>
        <taxon>campanulids</taxon>
        <taxon>Aquifoliales</taxon>
        <taxon>Aquifoliaceae</taxon>
        <taxon>Ilex</taxon>
    </lineage>
</organism>
<keyword evidence="1" id="KW-1133">Transmembrane helix</keyword>
<feature type="transmembrane region" description="Helical" evidence="1">
    <location>
        <begin position="95"/>
        <end position="112"/>
    </location>
</feature>
<dbReference type="EMBL" id="CAUOFW020000459">
    <property type="protein sequence ID" value="CAK9134509.1"/>
    <property type="molecule type" value="Genomic_DNA"/>
</dbReference>
<evidence type="ECO:0000313" key="3">
    <source>
        <dbReference type="Proteomes" id="UP001642360"/>
    </source>
</evidence>
<proteinExistence type="predicted"/>
<protein>
    <recommendedName>
        <fullName evidence="4">NADH dehydrogenase subunit 2</fullName>
    </recommendedName>
</protein>
<comment type="caution">
    <text evidence="2">The sequence shown here is derived from an EMBL/GenBank/DDBJ whole genome shotgun (WGS) entry which is preliminary data.</text>
</comment>